<comment type="caution">
    <text evidence="3">The sequence shown here is derived from an EMBL/GenBank/DDBJ whole genome shotgun (WGS) entry which is preliminary data.</text>
</comment>
<proteinExistence type="predicted"/>
<dbReference type="InterPro" id="IPR005546">
    <property type="entry name" value="Autotransporte_beta"/>
</dbReference>
<dbReference type="InterPro" id="IPR036709">
    <property type="entry name" value="Autotransporte_beta_dom_sf"/>
</dbReference>
<feature type="domain" description="Autotransporter" evidence="2">
    <location>
        <begin position="732"/>
        <end position="1012"/>
    </location>
</feature>
<dbReference type="Gene3D" id="2.40.128.130">
    <property type="entry name" value="Autotransporter beta-domain"/>
    <property type="match status" value="1"/>
</dbReference>
<evidence type="ECO:0000313" key="4">
    <source>
        <dbReference type="Proteomes" id="UP000231702"/>
    </source>
</evidence>
<accession>A0ABX4MRD4</accession>
<dbReference type="InterPro" id="IPR011050">
    <property type="entry name" value="Pectin_lyase_fold/virulence"/>
</dbReference>
<keyword evidence="1" id="KW-0812">Transmembrane</keyword>
<protein>
    <recommendedName>
        <fullName evidence="2">Autotransporter domain-containing protein</fullName>
    </recommendedName>
</protein>
<dbReference type="EMBL" id="PGTD01000012">
    <property type="protein sequence ID" value="PJE30944.1"/>
    <property type="molecule type" value="Genomic_DNA"/>
</dbReference>
<dbReference type="SUPFAM" id="SSF103515">
    <property type="entry name" value="Autotransporter"/>
    <property type="match status" value="1"/>
</dbReference>
<reference evidence="3 4" key="1">
    <citation type="journal article" date="2018" name="Int. J. Syst. Evol. Microbiol.">
        <title>Pseudooceanicola lipolyticus sp. nov., a marine alphaproteobacterium, reclassification of Oceanicola flagellatus as Pseudooceanicola flagellatus comb. nov. and emended description of the genus Pseudooceanicola.</title>
        <authorList>
            <person name="Huang M.-M."/>
            <person name="Guo L.-L."/>
            <person name="Wu Y.-H."/>
            <person name="Lai Q.-L."/>
            <person name="Shao Z.-Z."/>
            <person name="Wang C.-S."/>
            <person name="Wu M."/>
            <person name="Xu X.-W."/>
        </authorList>
    </citation>
    <scope>NUCLEOTIDE SEQUENCE [LARGE SCALE GENOMIC DNA]</scope>
    <source>
        <strain evidence="3 4">Ar-45</strain>
    </source>
</reference>
<name>A0ABX4MRD4_9RHOB</name>
<dbReference type="Proteomes" id="UP000231702">
    <property type="component" value="Unassembled WGS sequence"/>
</dbReference>
<evidence type="ECO:0000313" key="3">
    <source>
        <dbReference type="EMBL" id="PJE30944.1"/>
    </source>
</evidence>
<dbReference type="SMART" id="SM00869">
    <property type="entry name" value="Autotransporter"/>
    <property type="match status" value="1"/>
</dbReference>
<keyword evidence="1" id="KW-0472">Membrane</keyword>
<evidence type="ECO:0000256" key="1">
    <source>
        <dbReference type="SAM" id="Phobius"/>
    </source>
</evidence>
<organism evidence="3 4">
    <name type="scientific">Pseudooceanicola antarcticus</name>
    <dbReference type="NCBI Taxonomy" id="1247613"/>
    <lineage>
        <taxon>Bacteria</taxon>
        <taxon>Pseudomonadati</taxon>
        <taxon>Pseudomonadota</taxon>
        <taxon>Alphaproteobacteria</taxon>
        <taxon>Rhodobacterales</taxon>
        <taxon>Paracoccaceae</taxon>
        <taxon>Pseudooceanicola</taxon>
    </lineage>
</organism>
<gene>
    <name evidence="3" type="ORF">CVM39_05740</name>
</gene>
<feature type="transmembrane region" description="Helical" evidence="1">
    <location>
        <begin position="29"/>
        <end position="50"/>
    </location>
</feature>
<sequence>MNTVRRTLMADATTSTSGLAGRCLARRKIVAGTALTGVLATFAWGGAALAQSTYDVVISGTETAPIDMDTRSPGGGILHLEQGGSISVTSDTENAINTSTSNAWEFQIDGTLRADGTASGIASHTDDTVRVGSTGVVESPNGGAAIYNGWSGMTVENSGRISSDKFSIMVANGTLSLTNNAGATIEGTVQVASGGTSSIIDNYGSISGRDGRAALSLAGEATIYNREGATMSSEYNAITASSGVGHLENAGSLTSTNTEYVGSAAAAFYKSGTIVNSSTGTMSADIGAWIGNWYELTSTKGTLTNEGTITGKSHYGALFNNLTDASLTNSGMLRGVNEGAIFAGVTNSEITNSGTITGSRGLYFMNSDYAGTGHASITNSGTIEGTDTYALGKASGINYDLTLDTGSNLIGQVQADSGDTLTLKGTGSEDEDLKGFGTLTMAGSAWTLSGEVQADALNVSSGSLTLTGTDLSFGSIALTDAAELIVNGSFNSSGATTVASGSRFGGSGTVGETTVQSGGILSPGNSIGTLNVTGDVTFDAGSFYEVETDPTGTSSDKTIASGNVVINGGTVQHIGFDGTYDPSATYRILEGGTGLTGAFDSVTSDYAFLDPSLVYDRDNYTVDLKLLRNDISFSDKVGTTNQRAVAAVSEAAGHGNAVFDAAAFLPDDAAVLGAAFDSLSGEVHASLQSSLVENTDLLRTTLGQRLRSFGANGGPQAEGSVTRAATGADMLRAAAAPEVWAESFGSWDRKDGNDNAAALREDTSGLLVGADMTTSEGTQLGVFAGYGRTELNVPDRASSATADSFHIGAYGARSYVAGAGLLSLRGGASYSLSDVDSDRTVAVGALTGAQTANYHAGTAQVFGEASWSVDLGQAEVEPFAGLAWVGLDTDGFTEAGGAAALAGQSQDMSTLFTTLGTRVSAQIEVGALPLEITGALGWRHAYGDVTPFSTASFEGGAAFTVEGAPVVRDAVLLEAGASLALSDTTHLTVGYKGQIGDNAREQALTLRLSARF</sequence>
<dbReference type="PROSITE" id="PS51208">
    <property type="entry name" value="AUTOTRANSPORTER"/>
    <property type="match status" value="1"/>
</dbReference>
<dbReference type="SUPFAM" id="SSF51126">
    <property type="entry name" value="Pectin lyase-like"/>
    <property type="match status" value="1"/>
</dbReference>
<keyword evidence="4" id="KW-1185">Reference proteome</keyword>
<dbReference type="NCBIfam" id="TIGR01414">
    <property type="entry name" value="autotrans_barl"/>
    <property type="match status" value="1"/>
</dbReference>
<dbReference type="InterPro" id="IPR006315">
    <property type="entry name" value="OM_autotransptr_brl_dom"/>
</dbReference>
<evidence type="ECO:0000259" key="2">
    <source>
        <dbReference type="PROSITE" id="PS51208"/>
    </source>
</evidence>
<dbReference type="Pfam" id="PF03797">
    <property type="entry name" value="Autotransporter"/>
    <property type="match status" value="1"/>
</dbReference>
<keyword evidence="1" id="KW-1133">Transmembrane helix</keyword>